<dbReference type="Proteomes" id="UP000030491">
    <property type="component" value="Unassembled WGS sequence"/>
</dbReference>
<evidence type="ECO:0000313" key="1">
    <source>
        <dbReference type="EMBL" id="KGF92309.1"/>
    </source>
</evidence>
<dbReference type="OrthoDB" id="487444at2"/>
<comment type="caution">
    <text evidence="1">The sequence shown here is derived from an EMBL/GenBank/DDBJ whole genome shotgun (WGS) entry which is preliminary data.</text>
</comment>
<gene>
    <name evidence="1" type="ORF">EU93_0573</name>
</gene>
<name>A0A0A1ZVJ5_PROMR</name>
<dbReference type="InterPro" id="IPR019656">
    <property type="entry name" value="Uncharacterised_Ycf34"/>
</dbReference>
<organism evidence="1 2">
    <name type="scientific">Prochlorococcus marinus str. MIT 9116</name>
    <dbReference type="NCBI Taxonomy" id="167544"/>
    <lineage>
        <taxon>Bacteria</taxon>
        <taxon>Bacillati</taxon>
        <taxon>Cyanobacteriota</taxon>
        <taxon>Cyanophyceae</taxon>
        <taxon>Synechococcales</taxon>
        <taxon>Prochlorococcaceae</taxon>
        <taxon>Prochlorococcus</taxon>
    </lineage>
</organism>
<dbReference type="EMBL" id="JNAJ01000008">
    <property type="protein sequence ID" value="KGF92309.1"/>
    <property type="molecule type" value="Genomic_DNA"/>
</dbReference>
<dbReference type="RefSeq" id="WP_032513372.1">
    <property type="nucleotide sequence ID" value="NZ_JNAJ01000008.1"/>
</dbReference>
<protein>
    <submittedName>
        <fullName evidence="1">Putative Ycf34</fullName>
    </submittedName>
</protein>
<dbReference type="Pfam" id="PF10718">
    <property type="entry name" value="Ycf34"/>
    <property type="match status" value="1"/>
</dbReference>
<reference evidence="2" key="1">
    <citation type="journal article" date="2014" name="Sci. Data">
        <title>Genomes of diverse isolates of the marine cyanobacterium Prochlorococcus.</title>
        <authorList>
            <person name="Biller S."/>
            <person name="Berube P."/>
            <person name="Thompson J."/>
            <person name="Kelly L."/>
            <person name="Roggensack S."/>
            <person name="Awad L."/>
            <person name="Roache-Johnson K."/>
            <person name="Ding H."/>
            <person name="Giovannoni S.J."/>
            <person name="Moore L.R."/>
            <person name="Chisholm S.W."/>
        </authorList>
    </citation>
    <scope>NUCLEOTIDE SEQUENCE [LARGE SCALE GENOMIC DNA]</scope>
</reference>
<dbReference type="AlphaFoldDB" id="A0A0A1ZVJ5"/>
<sequence>MCIFVNCKWVERCSTYHDIEKNHEVEHLTSFPDVNAKNPFIHVSLVEEKNENFSIEWDVKYCSSFYEEIGRWSKIKPGLKVHA</sequence>
<proteinExistence type="predicted"/>
<evidence type="ECO:0000313" key="2">
    <source>
        <dbReference type="Proteomes" id="UP000030491"/>
    </source>
</evidence>
<accession>A0A0A1ZVJ5</accession>